<evidence type="ECO:0000313" key="1">
    <source>
        <dbReference type="EMBL" id="GES80167.1"/>
    </source>
</evidence>
<gene>
    <name evidence="1" type="ORF">RCL2_000746000</name>
</gene>
<accession>A0A8H3QID5</accession>
<dbReference type="OrthoDB" id="2329869at2759"/>
<comment type="caution">
    <text evidence="1">The sequence shown here is derived from an EMBL/GenBank/DDBJ whole genome shotgun (WGS) entry which is preliminary data.</text>
</comment>
<reference evidence="1" key="1">
    <citation type="submission" date="2019-10" db="EMBL/GenBank/DDBJ databases">
        <title>Conservation and host-specific expression of non-tandemly repeated heterogenous ribosome RNA gene in arbuscular mycorrhizal fungi.</title>
        <authorList>
            <person name="Maeda T."/>
            <person name="Kobayashi Y."/>
            <person name="Nakagawa T."/>
            <person name="Ezawa T."/>
            <person name="Yamaguchi K."/>
            <person name="Bino T."/>
            <person name="Nishimoto Y."/>
            <person name="Shigenobu S."/>
            <person name="Kawaguchi M."/>
        </authorList>
    </citation>
    <scope>NUCLEOTIDE SEQUENCE</scope>
    <source>
        <strain evidence="1">HR1</strain>
    </source>
</reference>
<evidence type="ECO:0000313" key="2">
    <source>
        <dbReference type="Proteomes" id="UP000615446"/>
    </source>
</evidence>
<dbReference type="Proteomes" id="UP000615446">
    <property type="component" value="Unassembled WGS sequence"/>
</dbReference>
<organism evidence="1 2">
    <name type="scientific">Rhizophagus clarus</name>
    <dbReference type="NCBI Taxonomy" id="94130"/>
    <lineage>
        <taxon>Eukaryota</taxon>
        <taxon>Fungi</taxon>
        <taxon>Fungi incertae sedis</taxon>
        <taxon>Mucoromycota</taxon>
        <taxon>Glomeromycotina</taxon>
        <taxon>Glomeromycetes</taxon>
        <taxon>Glomerales</taxon>
        <taxon>Glomeraceae</taxon>
        <taxon>Rhizophagus</taxon>
    </lineage>
</organism>
<name>A0A8H3QID5_9GLOM</name>
<dbReference type="AlphaFoldDB" id="A0A8H3QID5"/>
<sequence>MNIGSYNDENNLIELVMIFDDSKVIPAVESDNDDLRYQEETEIDSDPISLEVGIVFDNYDLQEVFLINIQSQKDL</sequence>
<dbReference type="EMBL" id="BLAL01000047">
    <property type="protein sequence ID" value="GES80167.1"/>
    <property type="molecule type" value="Genomic_DNA"/>
</dbReference>
<proteinExistence type="predicted"/>
<protein>
    <submittedName>
        <fullName evidence="1">Uncharacterized protein</fullName>
    </submittedName>
</protein>